<gene>
    <name evidence="1" type="ORF">FVF58_09980</name>
</gene>
<evidence type="ECO:0000313" key="1">
    <source>
        <dbReference type="EMBL" id="KAA1013107.1"/>
    </source>
</evidence>
<proteinExistence type="predicted"/>
<protein>
    <submittedName>
        <fullName evidence="1">Uncharacterized protein</fullName>
    </submittedName>
</protein>
<comment type="caution">
    <text evidence="1">The sequence shown here is derived from an EMBL/GenBank/DDBJ whole genome shotgun (WGS) entry which is preliminary data.</text>
</comment>
<dbReference type="EMBL" id="VTUZ01000005">
    <property type="protein sequence ID" value="KAA1013107.1"/>
    <property type="molecule type" value="Genomic_DNA"/>
</dbReference>
<name>A0A5B0HD68_9BURK</name>
<organism evidence="1 2">
    <name type="scientific">Paraburkholderia panacisoli</name>
    <dbReference type="NCBI Taxonomy" id="2603818"/>
    <lineage>
        <taxon>Bacteria</taxon>
        <taxon>Pseudomonadati</taxon>
        <taxon>Pseudomonadota</taxon>
        <taxon>Betaproteobacteria</taxon>
        <taxon>Burkholderiales</taxon>
        <taxon>Burkholderiaceae</taxon>
        <taxon>Paraburkholderia</taxon>
    </lineage>
</organism>
<dbReference type="Proteomes" id="UP000325273">
    <property type="component" value="Unassembled WGS sequence"/>
</dbReference>
<dbReference type="PROSITE" id="PS51257">
    <property type="entry name" value="PROKAR_LIPOPROTEIN"/>
    <property type="match status" value="1"/>
</dbReference>
<reference evidence="1 2" key="1">
    <citation type="submission" date="2019-08" db="EMBL/GenBank/DDBJ databases">
        <title>Paraburkholderia sp. DCY113.</title>
        <authorList>
            <person name="Kang J."/>
        </authorList>
    </citation>
    <scope>NUCLEOTIDE SEQUENCE [LARGE SCALE GENOMIC DNA]</scope>
    <source>
        <strain evidence="1 2">DCY113</strain>
    </source>
</reference>
<keyword evidence="2" id="KW-1185">Reference proteome</keyword>
<sequence length="80" mass="8375">MRLSKTDWMGVAVVAGSIACFGGWLQSEMNRAALARIQRDTSDSPGACVDMSERDAEMLGKGELWCGAIGAARADAPGKA</sequence>
<dbReference type="AlphaFoldDB" id="A0A5B0HD68"/>
<dbReference type="RefSeq" id="WP_149669737.1">
    <property type="nucleotide sequence ID" value="NZ_VTUZ01000005.1"/>
</dbReference>
<evidence type="ECO:0000313" key="2">
    <source>
        <dbReference type="Proteomes" id="UP000325273"/>
    </source>
</evidence>
<accession>A0A5B0HD68</accession>